<proteinExistence type="predicted"/>
<dbReference type="OrthoDB" id="4314858at2759"/>
<dbReference type="AlphaFoldDB" id="A0A9W9H9S0"/>
<dbReference type="GeneID" id="81401408"/>
<dbReference type="Proteomes" id="UP001149079">
    <property type="component" value="Unassembled WGS sequence"/>
</dbReference>
<dbReference type="EMBL" id="JAPQKL010000002">
    <property type="protein sequence ID" value="KAJ5142707.1"/>
    <property type="molecule type" value="Genomic_DNA"/>
</dbReference>
<organism evidence="1 2">
    <name type="scientific">Penicillium bovifimosum</name>
    <dbReference type="NCBI Taxonomy" id="126998"/>
    <lineage>
        <taxon>Eukaryota</taxon>
        <taxon>Fungi</taxon>
        <taxon>Dikarya</taxon>
        <taxon>Ascomycota</taxon>
        <taxon>Pezizomycotina</taxon>
        <taxon>Eurotiomycetes</taxon>
        <taxon>Eurotiomycetidae</taxon>
        <taxon>Eurotiales</taxon>
        <taxon>Aspergillaceae</taxon>
        <taxon>Penicillium</taxon>
    </lineage>
</organism>
<comment type="caution">
    <text evidence="1">The sequence shown here is derived from an EMBL/GenBank/DDBJ whole genome shotgun (WGS) entry which is preliminary data.</text>
</comment>
<protein>
    <submittedName>
        <fullName evidence="1">Uncharacterized protein</fullName>
    </submittedName>
</protein>
<reference evidence="1" key="2">
    <citation type="journal article" date="2023" name="IMA Fungus">
        <title>Comparative genomic study of the Penicillium genus elucidates a diverse pangenome and 15 lateral gene transfer events.</title>
        <authorList>
            <person name="Petersen C."/>
            <person name="Sorensen T."/>
            <person name="Nielsen M.R."/>
            <person name="Sondergaard T.E."/>
            <person name="Sorensen J.L."/>
            <person name="Fitzpatrick D.A."/>
            <person name="Frisvad J.C."/>
            <person name="Nielsen K.L."/>
        </authorList>
    </citation>
    <scope>NUCLEOTIDE SEQUENCE</scope>
    <source>
        <strain evidence="1">IBT 22155</strain>
    </source>
</reference>
<evidence type="ECO:0000313" key="2">
    <source>
        <dbReference type="Proteomes" id="UP001149079"/>
    </source>
</evidence>
<keyword evidence="2" id="KW-1185">Reference proteome</keyword>
<sequence>MQRQSMFYCDGTLIPEPEHNPRQVNNWVTVFLNARDSTASDEDLLRLVATYIRTGAATISVRPMHHAYPLCISIKVPGNYHSNKASIYAAAELQADHYRQEVVAGRVSINREMLFRKY</sequence>
<reference evidence="1" key="1">
    <citation type="submission" date="2022-11" db="EMBL/GenBank/DDBJ databases">
        <authorList>
            <person name="Petersen C."/>
        </authorList>
    </citation>
    <scope>NUCLEOTIDE SEQUENCE</scope>
    <source>
        <strain evidence="1">IBT 22155</strain>
    </source>
</reference>
<gene>
    <name evidence="1" type="ORF">N7515_001494</name>
</gene>
<evidence type="ECO:0000313" key="1">
    <source>
        <dbReference type="EMBL" id="KAJ5142707.1"/>
    </source>
</evidence>
<accession>A0A9W9H9S0</accession>
<dbReference type="RefSeq" id="XP_056524351.1">
    <property type="nucleotide sequence ID" value="XM_056662238.1"/>
</dbReference>
<name>A0A9W9H9S0_9EURO</name>